<protein>
    <submittedName>
        <fullName evidence="1">Uncharacterized protein</fullName>
    </submittedName>
</protein>
<gene>
    <name evidence="1" type="ORF">DPEC_G00324770</name>
</gene>
<keyword evidence="2" id="KW-1185">Reference proteome</keyword>
<dbReference type="EMBL" id="CM055758">
    <property type="protein sequence ID" value="KAJ7988554.1"/>
    <property type="molecule type" value="Genomic_DNA"/>
</dbReference>
<comment type="caution">
    <text evidence="1">The sequence shown here is derived from an EMBL/GenBank/DDBJ whole genome shotgun (WGS) entry which is preliminary data.</text>
</comment>
<name>A0ACC2FB21_DALPE</name>
<evidence type="ECO:0000313" key="1">
    <source>
        <dbReference type="EMBL" id="KAJ7988554.1"/>
    </source>
</evidence>
<sequence>MGPHCRGGLRSQPRARGVFVGGGGGSPFQRLPNIGNSCFLNATLQCLLVLPVFLQEIHRQRIENLSWLSSCYNLHSCLSEVHYSCQPGSGATEEYKEQILRTVKYLLACQDRKYLQDSQQDAHELLVNMLCLLRVEGRVLVELNQGYISPVSHLEFLMASVLSCTSCGRTSSNSEDYNHLSLDISPEGTLQDCLALNFKSCVVDFRCPNCDGLQASRREQFHTLPRVLVLHLKRFRHRRWGVQKLKRSLLIPPKLSLSTLCGDDVPPLHSVIPEEQAFTNLDSPEPGVLICCSTCTGRRRSKPQLTGHGVGERWGVQKLKRSLLIPPKLSLSTLCGDDVPPLHSVIPEEQAFTNLDSNNDSALSPPVPDNDSALSPPVPDHDSALSPPLPDDDSALSPPVPDDDSALSPPVPEDDSALSPPVPDDDSALSPPVPDDDSDLSPPEPDDDGALSPPVLDDDSAFSPPVPDDDSALSSSGLHDQDPGKVKQGVTVEDPVTSSGYYQLTGILSHLGGFMLSGHYVSDIRAANGKWLRCNDSMVSVSSEASVLRSRARSAYLLFYVYRTETQ</sequence>
<reference evidence="1" key="1">
    <citation type="submission" date="2021-05" db="EMBL/GenBank/DDBJ databases">
        <authorList>
            <person name="Pan Q."/>
            <person name="Jouanno E."/>
            <person name="Zahm M."/>
            <person name="Klopp C."/>
            <person name="Cabau C."/>
            <person name="Louis A."/>
            <person name="Berthelot C."/>
            <person name="Parey E."/>
            <person name="Roest Crollius H."/>
            <person name="Montfort J."/>
            <person name="Robinson-Rechavi M."/>
            <person name="Bouchez O."/>
            <person name="Lampietro C."/>
            <person name="Lopez Roques C."/>
            <person name="Donnadieu C."/>
            <person name="Postlethwait J."/>
            <person name="Bobe J."/>
            <person name="Dillon D."/>
            <person name="Chandos A."/>
            <person name="von Hippel F."/>
            <person name="Guiguen Y."/>
        </authorList>
    </citation>
    <scope>NUCLEOTIDE SEQUENCE</scope>
    <source>
        <strain evidence="1">YG-Jan2019</strain>
    </source>
</reference>
<accession>A0ACC2FB21</accession>
<proteinExistence type="predicted"/>
<evidence type="ECO:0000313" key="2">
    <source>
        <dbReference type="Proteomes" id="UP001157502"/>
    </source>
</evidence>
<organism evidence="1 2">
    <name type="scientific">Dallia pectoralis</name>
    <name type="common">Alaska blackfish</name>
    <dbReference type="NCBI Taxonomy" id="75939"/>
    <lineage>
        <taxon>Eukaryota</taxon>
        <taxon>Metazoa</taxon>
        <taxon>Chordata</taxon>
        <taxon>Craniata</taxon>
        <taxon>Vertebrata</taxon>
        <taxon>Euteleostomi</taxon>
        <taxon>Actinopterygii</taxon>
        <taxon>Neopterygii</taxon>
        <taxon>Teleostei</taxon>
        <taxon>Protacanthopterygii</taxon>
        <taxon>Esociformes</taxon>
        <taxon>Umbridae</taxon>
        <taxon>Dallia</taxon>
    </lineage>
</organism>
<dbReference type="Proteomes" id="UP001157502">
    <property type="component" value="Chromosome 31"/>
</dbReference>